<reference evidence="2" key="2">
    <citation type="journal article" date="2009" name="Genome Res.">
        <title>Comparative genomic analyses of the human fungal pathogens Coccidioides and their relatives.</title>
        <authorList>
            <person name="Sharpton T.J."/>
            <person name="Stajich J.E."/>
            <person name="Rounsley S.D."/>
            <person name="Gardner M.J."/>
            <person name="Wortman J.R."/>
            <person name="Jordar V.S."/>
            <person name="Maiti R."/>
            <person name="Kodira C.D."/>
            <person name="Neafsey D.E."/>
            <person name="Zeng Q."/>
            <person name="Hung C.-Y."/>
            <person name="McMahan C."/>
            <person name="Muszewska A."/>
            <person name="Grynberg M."/>
            <person name="Mandel M.A."/>
            <person name="Kellner E.M."/>
            <person name="Barker B.M."/>
            <person name="Galgiani J.N."/>
            <person name="Orbach M.J."/>
            <person name="Kirkland T.N."/>
            <person name="Cole G.T."/>
            <person name="Henn M.R."/>
            <person name="Birren B.W."/>
            <person name="Taylor J.W."/>
        </authorList>
    </citation>
    <scope>NUCLEOTIDE SEQUENCE [LARGE SCALE GENOMIC DNA]</scope>
    <source>
        <strain evidence="2">RMSCC 3488</strain>
    </source>
</reference>
<organism evidence="1 2">
    <name type="scientific">Coccidioides posadasii RMSCC 3488</name>
    <dbReference type="NCBI Taxonomy" id="454284"/>
    <lineage>
        <taxon>Eukaryota</taxon>
        <taxon>Fungi</taxon>
        <taxon>Dikarya</taxon>
        <taxon>Ascomycota</taxon>
        <taxon>Pezizomycotina</taxon>
        <taxon>Eurotiomycetes</taxon>
        <taxon>Eurotiomycetidae</taxon>
        <taxon>Onygenales</taxon>
        <taxon>Onygenaceae</taxon>
        <taxon>Coccidioides</taxon>
    </lineage>
</organism>
<sequence length="87" mass="8940">MNGCGDGDGKPTPHRRHATGVGASMMALAPVLWRPFDAEVIAACCDLSSVGMHADGLPASSDQGGLELATSTRVSPFGSVNRTQETL</sequence>
<evidence type="ECO:0000313" key="1">
    <source>
        <dbReference type="EMBL" id="KMM71488.1"/>
    </source>
</evidence>
<name>A0A0J6FM83_COCPO</name>
<gene>
    <name evidence="1" type="ORF">CPAG_07795</name>
</gene>
<dbReference type="AlphaFoldDB" id="A0A0J6FM83"/>
<protein>
    <submittedName>
        <fullName evidence="1">Uncharacterized protein</fullName>
    </submittedName>
</protein>
<reference evidence="1 2" key="1">
    <citation type="submission" date="2007-06" db="EMBL/GenBank/DDBJ databases">
        <title>The Genome Sequence of Coccidioides posadasii RMSCC_3488.</title>
        <authorList>
            <consortium name="Coccidioides Genome Resources Consortium"/>
            <consortium name="The Broad Institute Genome Sequencing Platform"/>
            <person name="Henn M.R."/>
            <person name="Sykes S."/>
            <person name="Young S."/>
            <person name="Jaffe D."/>
            <person name="Berlin A."/>
            <person name="Alvarez P."/>
            <person name="Butler J."/>
            <person name="Gnerre S."/>
            <person name="Grabherr M."/>
            <person name="Mauceli E."/>
            <person name="Brockman W."/>
            <person name="Kodira C."/>
            <person name="Alvarado L."/>
            <person name="Zeng Q."/>
            <person name="Crawford M."/>
            <person name="Antoine C."/>
            <person name="Devon K."/>
            <person name="Galgiani J."/>
            <person name="Orsborn K."/>
            <person name="Lewis M.L."/>
            <person name="Nusbaum C."/>
            <person name="Galagan J."/>
            <person name="Birren B."/>
        </authorList>
    </citation>
    <scope>NUCLEOTIDE SEQUENCE [LARGE SCALE GENOMIC DNA]</scope>
    <source>
        <strain evidence="1 2">RMSCC 3488</strain>
    </source>
</reference>
<reference evidence="2" key="3">
    <citation type="journal article" date="2010" name="Genome Res.">
        <title>Population genomic sequencing of Coccidioides fungi reveals recent hybridization and transposon control.</title>
        <authorList>
            <person name="Neafsey D.E."/>
            <person name="Barker B.M."/>
            <person name="Sharpton T.J."/>
            <person name="Stajich J.E."/>
            <person name="Park D.J."/>
            <person name="Whiston E."/>
            <person name="Hung C.-Y."/>
            <person name="McMahan C."/>
            <person name="White J."/>
            <person name="Sykes S."/>
            <person name="Heiman D."/>
            <person name="Young S."/>
            <person name="Zeng Q."/>
            <person name="Abouelleil A."/>
            <person name="Aftuck L."/>
            <person name="Bessette D."/>
            <person name="Brown A."/>
            <person name="FitzGerald M."/>
            <person name="Lui A."/>
            <person name="Macdonald J.P."/>
            <person name="Priest M."/>
            <person name="Orbach M.J."/>
            <person name="Galgiani J.N."/>
            <person name="Kirkland T.N."/>
            <person name="Cole G.T."/>
            <person name="Birren B.W."/>
            <person name="Henn M.R."/>
            <person name="Taylor J.W."/>
            <person name="Rounsley S.D."/>
        </authorList>
    </citation>
    <scope>NUCLEOTIDE SEQUENCE [LARGE SCALE GENOMIC DNA]</scope>
    <source>
        <strain evidence="2">RMSCC 3488</strain>
    </source>
</reference>
<evidence type="ECO:0000313" key="2">
    <source>
        <dbReference type="Proteomes" id="UP000054567"/>
    </source>
</evidence>
<dbReference type="Proteomes" id="UP000054567">
    <property type="component" value="Unassembled WGS sequence"/>
</dbReference>
<proteinExistence type="predicted"/>
<accession>A0A0J6FM83</accession>
<dbReference type="VEuPathDB" id="FungiDB:CPAG_07795"/>
<dbReference type="EMBL" id="DS268113">
    <property type="protein sequence ID" value="KMM71488.1"/>
    <property type="molecule type" value="Genomic_DNA"/>
</dbReference>